<feature type="compositionally biased region" description="Polar residues" evidence="1">
    <location>
        <begin position="48"/>
        <end position="61"/>
    </location>
</feature>
<dbReference type="WBParaSite" id="maker-PairedContig_5379-snap-gene-2.33-mRNA-1">
    <property type="protein sequence ID" value="maker-PairedContig_5379-snap-gene-2.33-mRNA-1"/>
    <property type="gene ID" value="maker-PairedContig_5379-snap-gene-2.33"/>
</dbReference>
<feature type="region of interest" description="Disordered" evidence="1">
    <location>
        <begin position="35"/>
        <end position="71"/>
    </location>
</feature>
<evidence type="ECO:0000313" key="2">
    <source>
        <dbReference type="WBParaSite" id="maker-PairedContig_5379-snap-gene-2.33-mRNA-1"/>
    </source>
</evidence>
<reference evidence="2" key="1">
    <citation type="submission" date="2016-11" db="UniProtKB">
        <authorList>
            <consortium name="WormBaseParasite"/>
        </authorList>
    </citation>
    <scope>IDENTIFICATION</scope>
    <source>
        <strain evidence="2">pt0022</strain>
    </source>
</reference>
<name>A0A1I8EUU7_WUCBA</name>
<organism evidence="2">
    <name type="scientific">Wuchereria bancrofti</name>
    <dbReference type="NCBI Taxonomy" id="6293"/>
    <lineage>
        <taxon>Eukaryota</taxon>
        <taxon>Metazoa</taxon>
        <taxon>Ecdysozoa</taxon>
        <taxon>Nematoda</taxon>
        <taxon>Chromadorea</taxon>
        <taxon>Rhabditida</taxon>
        <taxon>Spirurina</taxon>
        <taxon>Spiruromorpha</taxon>
        <taxon>Filarioidea</taxon>
        <taxon>Onchocercidae</taxon>
        <taxon>Wuchereria</taxon>
    </lineage>
</organism>
<protein>
    <submittedName>
        <fullName evidence="2">Uncharacterized protein</fullName>
    </submittedName>
</protein>
<feature type="compositionally biased region" description="Acidic residues" evidence="1">
    <location>
        <begin position="38"/>
        <end position="47"/>
    </location>
</feature>
<evidence type="ECO:0000256" key="1">
    <source>
        <dbReference type="SAM" id="MobiDB-lite"/>
    </source>
</evidence>
<accession>A0A1I8EUU7</accession>
<dbReference type="AlphaFoldDB" id="A0A1I8EUU7"/>
<proteinExistence type="predicted"/>
<sequence>EWFNAFGGFSQEVNVRHQKFLNRYRCSEERVEPNSYLLDDESEDEIQSENVINESTTQSSTSHRRKQKIRWTQSEEDTVVKGYDG</sequence>